<evidence type="ECO:0000313" key="14">
    <source>
        <dbReference type="Proteomes" id="UP000241848"/>
    </source>
</evidence>
<evidence type="ECO:0000256" key="1">
    <source>
        <dbReference type="ARBA" id="ARBA00001927"/>
    </source>
</evidence>
<comment type="caution">
    <text evidence="13">The sequence shown here is derived from an EMBL/GenBank/DDBJ whole genome shotgun (WGS) entry which is preliminary data.</text>
</comment>
<dbReference type="PANTHER" id="PTHR11921">
    <property type="entry name" value="SUCCINATE DEHYDROGENASE IRON-SULFUR PROTEIN"/>
    <property type="match status" value="1"/>
</dbReference>
<dbReference type="InterPro" id="IPR006058">
    <property type="entry name" value="2Fe2S_fd_BS"/>
</dbReference>
<dbReference type="SUPFAM" id="SSF54292">
    <property type="entry name" value="2Fe-2S ferredoxin-like"/>
    <property type="match status" value="1"/>
</dbReference>
<dbReference type="NCBIfam" id="NF009052">
    <property type="entry name" value="PRK12386.1"/>
    <property type="match status" value="1"/>
</dbReference>
<dbReference type="PANTHER" id="PTHR11921:SF29">
    <property type="entry name" value="SUCCINATE DEHYDROGENASE [UBIQUINONE] IRON-SULFUR SUBUNIT, MITOCHONDRIAL"/>
    <property type="match status" value="1"/>
</dbReference>
<keyword evidence="6" id="KW-0001">2Fe-2S</keyword>
<dbReference type="NCBIfam" id="TIGR00384">
    <property type="entry name" value="dhsB"/>
    <property type="match status" value="1"/>
</dbReference>
<keyword evidence="9" id="KW-0408">Iron</keyword>
<feature type="domain" description="2Fe-2S ferredoxin-type" evidence="12">
    <location>
        <begin position="5"/>
        <end position="91"/>
    </location>
</feature>
<dbReference type="PROSITE" id="PS00197">
    <property type="entry name" value="2FE2S_FER_1"/>
    <property type="match status" value="1"/>
</dbReference>
<dbReference type="GO" id="GO:0006099">
    <property type="term" value="P:tricarboxylic acid cycle"/>
    <property type="evidence" value="ECO:0007669"/>
    <property type="project" value="InterPro"/>
</dbReference>
<gene>
    <name evidence="13" type="ORF">C7B45_00395</name>
</gene>
<protein>
    <submittedName>
        <fullName evidence="13">Succinate dehydrogenase/fumarate reductase iron-sulfur subunit</fullName>
    </submittedName>
</protein>
<accession>A0A2T2WPE6</accession>
<evidence type="ECO:0000256" key="11">
    <source>
        <dbReference type="ARBA" id="ARBA00034078"/>
    </source>
</evidence>
<keyword evidence="8" id="KW-0560">Oxidoreductase</keyword>
<dbReference type="InterPro" id="IPR050573">
    <property type="entry name" value="SDH/FRD_Iron-Sulfur"/>
</dbReference>
<dbReference type="Proteomes" id="UP000241848">
    <property type="component" value="Unassembled WGS sequence"/>
</dbReference>
<evidence type="ECO:0000256" key="9">
    <source>
        <dbReference type="ARBA" id="ARBA00023004"/>
    </source>
</evidence>
<dbReference type="PROSITE" id="PS51085">
    <property type="entry name" value="2FE2S_FER_2"/>
    <property type="match status" value="1"/>
</dbReference>
<name>A0A2T2WPE6_9FIRM</name>
<keyword evidence="7" id="KW-0479">Metal-binding</keyword>
<dbReference type="InterPro" id="IPR025192">
    <property type="entry name" value="Succ_DH/fum_Rdtase_N"/>
</dbReference>
<dbReference type="Pfam" id="PF13183">
    <property type="entry name" value="Fer4_8"/>
    <property type="match status" value="1"/>
</dbReference>
<comment type="pathway">
    <text evidence="3">Carbohydrate metabolism; tricarboxylic acid cycle.</text>
</comment>
<evidence type="ECO:0000256" key="6">
    <source>
        <dbReference type="ARBA" id="ARBA00022714"/>
    </source>
</evidence>
<dbReference type="EMBL" id="PXYV01000001">
    <property type="protein sequence ID" value="PSR24108.1"/>
    <property type="molecule type" value="Genomic_DNA"/>
</dbReference>
<sequence>MSDEFKLMVWRGDASGGAEVEYHVPAETGMVVLDALHYIEHNLAPDLAVRWNCKAAHCGSCSAEVNGEPKLLCKTRMDQYVGQTVTVRPMKTFPIIKDLVTDVSWNYKVAKEVPLLAPTAPAPFNMQQIDVDRIQEFHRCIECFLCQDTCHVLRDHAGQNKYFGPRYMIKIAEFEMHPMDGVDRVPLLAHEGGVGMCNVTKCCTEVCPQHIRITDNAIIPLKERVADRYYDPIKILLRRLGGKKDDVSEPKTHAVT</sequence>
<evidence type="ECO:0000256" key="3">
    <source>
        <dbReference type="ARBA" id="ARBA00005163"/>
    </source>
</evidence>
<comment type="cofactor">
    <cofactor evidence="2">
        <name>[4Fe-4S] cluster</name>
        <dbReference type="ChEBI" id="CHEBI:49883"/>
    </cofactor>
</comment>
<evidence type="ECO:0000259" key="12">
    <source>
        <dbReference type="PROSITE" id="PS51085"/>
    </source>
</evidence>
<dbReference type="GO" id="GO:0022904">
    <property type="term" value="P:respiratory electron transport chain"/>
    <property type="evidence" value="ECO:0007669"/>
    <property type="project" value="TreeGrafter"/>
</dbReference>
<dbReference type="GO" id="GO:0016491">
    <property type="term" value="F:oxidoreductase activity"/>
    <property type="evidence" value="ECO:0007669"/>
    <property type="project" value="UniProtKB-KW"/>
</dbReference>
<evidence type="ECO:0000256" key="7">
    <source>
        <dbReference type="ARBA" id="ARBA00022723"/>
    </source>
</evidence>
<evidence type="ECO:0000256" key="5">
    <source>
        <dbReference type="ARBA" id="ARBA00022485"/>
    </source>
</evidence>
<dbReference type="AlphaFoldDB" id="A0A2T2WPE6"/>
<comment type="cofactor">
    <cofactor evidence="1">
        <name>[3Fe-4S] cluster</name>
        <dbReference type="ChEBI" id="CHEBI:21137"/>
    </cofactor>
</comment>
<reference evidence="13 14" key="1">
    <citation type="journal article" date="2014" name="BMC Genomics">
        <title>Comparison of environmental and isolate Sulfobacillus genomes reveals diverse carbon, sulfur, nitrogen, and hydrogen metabolisms.</title>
        <authorList>
            <person name="Justice N.B."/>
            <person name="Norman A."/>
            <person name="Brown C.T."/>
            <person name="Singh A."/>
            <person name="Thomas B.C."/>
            <person name="Banfield J.F."/>
        </authorList>
    </citation>
    <scope>NUCLEOTIDE SEQUENCE [LARGE SCALE GENOMIC DNA]</scope>
    <source>
        <strain evidence="13">AMDSBA3</strain>
    </source>
</reference>
<dbReference type="InterPro" id="IPR012675">
    <property type="entry name" value="Beta-grasp_dom_sf"/>
</dbReference>
<dbReference type="GO" id="GO:0005886">
    <property type="term" value="C:plasma membrane"/>
    <property type="evidence" value="ECO:0007669"/>
    <property type="project" value="TreeGrafter"/>
</dbReference>
<dbReference type="Pfam" id="PF13085">
    <property type="entry name" value="Fer2_3"/>
    <property type="match status" value="1"/>
</dbReference>
<keyword evidence="10" id="KW-0411">Iron-sulfur</keyword>
<dbReference type="InterPro" id="IPR001041">
    <property type="entry name" value="2Fe-2S_ferredoxin-type"/>
</dbReference>
<comment type="similarity">
    <text evidence="4">Belongs to the succinate dehydrogenase/fumarate reductase iron-sulfur protein family.</text>
</comment>
<evidence type="ECO:0000313" key="13">
    <source>
        <dbReference type="EMBL" id="PSR24108.1"/>
    </source>
</evidence>
<dbReference type="SUPFAM" id="SSF46548">
    <property type="entry name" value="alpha-helical ferredoxin"/>
    <property type="match status" value="1"/>
</dbReference>
<dbReference type="InterPro" id="IPR017896">
    <property type="entry name" value="4Fe4S_Fe-S-bd"/>
</dbReference>
<evidence type="ECO:0000256" key="4">
    <source>
        <dbReference type="ARBA" id="ARBA00009433"/>
    </source>
</evidence>
<dbReference type="InterPro" id="IPR004489">
    <property type="entry name" value="Succ_DH/fum_Rdtase_Fe-S"/>
</dbReference>
<dbReference type="GO" id="GO:0051537">
    <property type="term" value="F:2 iron, 2 sulfur cluster binding"/>
    <property type="evidence" value="ECO:0007669"/>
    <property type="project" value="UniProtKB-KW"/>
</dbReference>
<keyword evidence="5" id="KW-0004">4Fe-4S</keyword>
<dbReference type="Gene3D" id="3.10.20.30">
    <property type="match status" value="1"/>
</dbReference>
<dbReference type="Gene3D" id="1.10.1060.10">
    <property type="entry name" value="Alpha-helical ferredoxin"/>
    <property type="match status" value="1"/>
</dbReference>
<comment type="cofactor">
    <cofactor evidence="11">
        <name>[2Fe-2S] cluster</name>
        <dbReference type="ChEBI" id="CHEBI:190135"/>
    </cofactor>
</comment>
<proteinExistence type="inferred from homology"/>
<dbReference type="InterPro" id="IPR009051">
    <property type="entry name" value="Helical_ferredxn"/>
</dbReference>
<evidence type="ECO:0000256" key="10">
    <source>
        <dbReference type="ARBA" id="ARBA00023014"/>
    </source>
</evidence>
<dbReference type="GO" id="GO:0009055">
    <property type="term" value="F:electron transfer activity"/>
    <property type="evidence" value="ECO:0007669"/>
    <property type="project" value="InterPro"/>
</dbReference>
<evidence type="ECO:0000256" key="2">
    <source>
        <dbReference type="ARBA" id="ARBA00001966"/>
    </source>
</evidence>
<dbReference type="GO" id="GO:0051539">
    <property type="term" value="F:4 iron, 4 sulfur cluster binding"/>
    <property type="evidence" value="ECO:0007669"/>
    <property type="project" value="UniProtKB-KW"/>
</dbReference>
<organism evidence="13 14">
    <name type="scientific">Sulfobacillus acidophilus</name>
    <dbReference type="NCBI Taxonomy" id="53633"/>
    <lineage>
        <taxon>Bacteria</taxon>
        <taxon>Bacillati</taxon>
        <taxon>Bacillota</taxon>
        <taxon>Clostridia</taxon>
        <taxon>Eubacteriales</taxon>
        <taxon>Clostridiales Family XVII. Incertae Sedis</taxon>
        <taxon>Sulfobacillus</taxon>
    </lineage>
</organism>
<evidence type="ECO:0000256" key="8">
    <source>
        <dbReference type="ARBA" id="ARBA00023002"/>
    </source>
</evidence>
<dbReference type="InterPro" id="IPR036010">
    <property type="entry name" value="2Fe-2S_ferredoxin-like_sf"/>
</dbReference>
<dbReference type="GO" id="GO:0046872">
    <property type="term" value="F:metal ion binding"/>
    <property type="evidence" value="ECO:0007669"/>
    <property type="project" value="UniProtKB-KW"/>
</dbReference>